<dbReference type="OrthoDB" id="3698574at2"/>
<accession>H8G749</accession>
<gene>
    <name evidence="1" type="ORF">SacazDRAFT_00338</name>
</gene>
<dbReference type="EMBL" id="CM001466">
    <property type="protein sequence ID" value="EHY87318.1"/>
    <property type="molecule type" value="Genomic_DNA"/>
</dbReference>
<proteinExistence type="predicted"/>
<evidence type="ECO:0000313" key="2">
    <source>
        <dbReference type="Proteomes" id="UP000004705"/>
    </source>
</evidence>
<name>H8G749_9PSEU</name>
<keyword evidence="2" id="KW-1185">Reference proteome</keyword>
<sequence>MSFIPPGECVNLLALDSHSVLCVTRGGSVFIKAGSVFREVTDDTRIFLLPLLERRYESVVQELKLKEAELGLPLAHLMAQINLSELPFSAFAMRSDYWLGLALGWISQMGTSAYRELLSGVVEAKWVSQRNRQKAFKLLSGKYSA</sequence>
<evidence type="ECO:0000313" key="1">
    <source>
        <dbReference type="EMBL" id="EHY87318.1"/>
    </source>
</evidence>
<protein>
    <submittedName>
        <fullName evidence="1">Uncharacterized protein</fullName>
    </submittedName>
</protein>
<dbReference type="Proteomes" id="UP000004705">
    <property type="component" value="Chromosome"/>
</dbReference>
<dbReference type="AlphaFoldDB" id="H8G749"/>
<reference evidence="1 2" key="1">
    <citation type="journal article" date="2012" name="Stand. Genomic Sci.">
        <title>Genome sequence of the soil bacterium Saccharomonospora azurea type strain (NA-128(T)).</title>
        <authorList>
            <person name="Klenk H.P."/>
            <person name="Held B."/>
            <person name="Lucas S."/>
            <person name="Lapidus A."/>
            <person name="Copeland A."/>
            <person name="Hammon N."/>
            <person name="Pitluck S."/>
            <person name="Goodwin L.A."/>
            <person name="Han C."/>
            <person name="Tapia R."/>
            <person name="Brambilla E.M."/>
            <person name="Potter G."/>
            <person name="Land M."/>
            <person name="Ivanova N."/>
            <person name="Rohde M."/>
            <person name="Goker M."/>
            <person name="Detter J.C."/>
            <person name="Kyrpides N.C."/>
            <person name="Woyke T."/>
        </authorList>
    </citation>
    <scope>NUCLEOTIDE SEQUENCE [LARGE SCALE GENOMIC DNA]</scope>
    <source>
        <strain evidence="1 2">NA-128</strain>
    </source>
</reference>
<organism evidence="1 2">
    <name type="scientific">Saccharomonospora azurea NA-128</name>
    <dbReference type="NCBI Taxonomy" id="882081"/>
    <lineage>
        <taxon>Bacteria</taxon>
        <taxon>Bacillati</taxon>
        <taxon>Actinomycetota</taxon>
        <taxon>Actinomycetes</taxon>
        <taxon>Pseudonocardiales</taxon>
        <taxon>Pseudonocardiaceae</taxon>
        <taxon>Saccharomonospora</taxon>
    </lineage>
</organism>
<dbReference type="HOGENOM" id="CLU_1785483_0_0_11"/>